<accession>U5E4B0</accession>
<dbReference type="InterPro" id="IPR035985">
    <property type="entry name" value="Ubiquitin-activating_enz"/>
</dbReference>
<dbReference type="NCBIfam" id="NF005901">
    <property type="entry name" value="PRK07877.1"/>
    <property type="match status" value="1"/>
</dbReference>
<evidence type="ECO:0000313" key="3">
    <source>
        <dbReference type="Proteomes" id="UP000017048"/>
    </source>
</evidence>
<dbReference type="STRING" id="1824.SAMN05444423_1011273"/>
<dbReference type="InterPro" id="IPR045886">
    <property type="entry name" value="ThiF/MoeB/HesA"/>
</dbReference>
<dbReference type="Pfam" id="PF00899">
    <property type="entry name" value="ThiF"/>
    <property type="match status" value="1"/>
</dbReference>
<dbReference type="AlphaFoldDB" id="U5E4B0"/>
<feature type="domain" description="THIF-type NAD/FAD binding fold" evidence="1">
    <location>
        <begin position="82"/>
        <end position="216"/>
    </location>
</feature>
<protein>
    <recommendedName>
        <fullName evidence="1">THIF-type NAD/FAD binding fold domain-containing protein</fullName>
    </recommendedName>
</protein>
<dbReference type="GO" id="GO:0008641">
    <property type="term" value="F:ubiquitin-like modifier activating enzyme activity"/>
    <property type="evidence" value="ECO:0007669"/>
    <property type="project" value="InterPro"/>
</dbReference>
<dbReference type="InterPro" id="IPR000594">
    <property type="entry name" value="ThiF_NAD_FAD-bd"/>
</dbReference>
<dbReference type="InterPro" id="IPR000415">
    <property type="entry name" value="Nitroreductase-like"/>
</dbReference>
<dbReference type="GO" id="GO:0016491">
    <property type="term" value="F:oxidoreductase activity"/>
    <property type="evidence" value="ECO:0007669"/>
    <property type="project" value="InterPro"/>
</dbReference>
<reference evidence="2 3" key="1">
    <citation type="journal article" date="2014" name="BMC Genomics">
        <title>Genome based analysis of type-I polyketide synthase and nonribosomal peptide synthetase gene clusters in seven strains of five representative Nocardia species.</title>
        <authorList>
            <person name="Komaki H."/>
            <person name="Ichikawa N."/>
            <person name="Hosoyama A."/>
            <person name="Takahashi-Nakaguchi A."/>
            <person name="Matsuzawa T."/>
            <person name="Suzuki K."/>
            <person name="Fujita N."/>
            <person name="Gonoi T."/>
        </authorList>
    </citation>
    <scope>NUCLEOTIDE SEQUENCE [LARGE SCALE GENOMIC DNA]</scope>
    <source>
        <strain evidence="2 3">NBRC 15531</strain>
    </source>
</reference>
<name>U5E4B0_NOCAS</name>
<organism evidence="2 3">
    <name type="scientific">Nocardia asteroides NBRC 15531</name>
    <dbReference type="NCBI Taxonomy" id="1110697"/>
    <lineage>
        <taxon>Bacteria</taxon>
        <taxon>Bacillati</taxon>
        <taxon>Actinomycetota</taxon>
        <taxon>Actinomycetes</taxon>
        <taxon>Mycobacteriales</taxon>
        <taxon>Nocardiaceae</taxon>
        <taxon>Nocardia</taxon>
    </lineage>
</organism>
<dbReference type="eggNOG" id="COG0476">
    <property type="taxonomic scope" value="Bacteria"/>
</dbReference>
<dbReference type="SUPFAM" id="SSF69572">
    <property type="entry name" value="Activating enzymes of the ubiquitin-like proteins"/>
    <property type="match status" value="1"/>
</dbReference>
<dbReference type="EMBL" id="BAFO02000020">
    <property type="protein sequence ID" value="GAD83967.1"/>
    <property type="molecule type" value="Genomic_DNA"/>
</dbReference>
<dbReference type="Gene3D" id="3.40.109.10">
    <property type="entry name" value="NADH Oxidase"/>
    <property type="match status" value="1"/>
</dbReference>
<dbReference type="GO" id="GO:0061504">
    <property type="term" value="P:cyclic threonylcarbamoyladenosine biosynthetic process"/>
    <property type="evidence" value="ECO:0007669"/>
    <property type="project" value="TreeGrafter"/>
</dbReference>
<proteinExistence type="predicted"/>
<evidence type="ECO:0000259" key="1">
    <source>
        <dbReference type="Pfam" id="PF00899"/>
    </source>
</evidence>
<comment type="caution">
    <text evidence="2">The sequence shown here is derived from an EMBL/GenBank/DDBJ whole genome shotgun (WGS) entry which is preliminary data.</text>
</comment>
<dbReference type="Proteomes" id="UP000017048">
    <property type="component" value="Unassembled WGS sequence"/>
</dbReference>
<keyword evidence="3" id="KW-1185">Reference proteome</keyword>
<evidence type="ECO:0000313" key="2">
    <source>
        <dbReference type="EMBL" id="GAD83967.1"/>
    </source>
</evidence>
<dbReference type="Gene3D" id="3.40.50.720">
    <property type="entry name" value="NAD(P)-binding Rossmann-like Domain"/>
    <property type="match status" value="1"/>
</dbReference>
<dbReference type="CDD" id="cd01483">
    <property type="entry name" value="E1_enzyme_family"/>
    <property type="match status" value="1"/>
</dbReference>
<sequence>MPATTFRPRILNEHDPADAAELAGLRAAAEVVDLRAGMRAELGKLKTAPSADPAEDRWVYYPWRSALVGVVGTEAFRAIRLDRNRNKLTADEQRRLRERAIGVVGQSAGHEIAYLAALEGICGQLRIADFDTVELSNLNRIPGGLFDIGLNKCVVTARRIAELDPYLPVQVYPAGIDENTMDEFLRGLSVVVEVCDSLDVKLATREAARRHRVPVLMETNDRGLFDVERFDLEPDRPPFHGLLDGAGSRELRDLSTRDKAPHVMRIMDPTQLSARLAASLAEIDETVTTWPQLGSEVGLGAAVIATAVRRIGLEQPLPSGRIRVDLDQQLDRLASPEPARHTGAAAEAAKLDVVAPHGRIARILHCVERAPSGGNSQPWVVHTEGELVHIAVDPNRSSAMDIRFRGSALALGAALYNARVAAAAQGLLTRSEIALGGANPVSITLRFDDGADPELAADYPAALARETNRHLGDGAPLATGVLDALTAAAAREGAALYGVVDRADLGEAAELLAASDRIRYLTPRLHAEMFSELRWPDEDLRTGLDVRSMELGPAEQAKLQIGVRADVMAQLRDWSGGRALGEYTRDRVESGSAVIVVTVPAEPVETDLAGYVRAGSAVERVWIAAQKLGLAVQPVSPVFLYARDGNDLHNVSAAFTDTLTSIQKRFSALMRVPGHETVAAVLRLSYAPAPTVRSERLPVLGSGNDR</sequence>
<dbReference type="SUPFAM" id="SSF55469">
    <property type="entry name" value="FMN-dependent nitroreductase-like"/>
    <property type="match status" value="1"/>
</dbReference>
<gene>
    <name evidence="2" type="ORF">NCAST_20_05370</name>
</gene>
<dbReference type="GO" id="GO:0061503">
    <property type="term" value="F:tRNA threonylcarbamoyladenosine dehydratase"/>
    <property type="evidence" value="ECO:0007669"/>
    <property type="project" value="TreeGrafter"/>
</dbReference>
<dbReference type="PANTHER" id="PTHR43267:SF3">
    <property type="entry name" value="THIF PROTEIN"/>
    <property type="match status" value="1"/>
</dbReference>
<dbReference type="PANTHER" id="PTHR43267">
    <property type="entry name" value="TRNA THREONYLCARBAMOYLADENOSINE DEHYDRATASE"/>
    <property type="match status" value="1"/>
</dbReference>